<evidence type="ECO:0000313" key="2">
    <source>
        <dbReference type="EMBL" id="MED5050410.1"/>
    </source>
</evidence>
<sequence length="47" mass="5334">MEKPQGIFADGQEQHDRFFTIKNMDGSDQPVFTEVAIYRDDESGGLI</sequence>
<protein>
    <submittedName>
        <fullName evidence="2">Uncharacterized protein</fullName>
    </submittedName>
</protein>
<keyword evidence="3" id="KW-1185">Reference proteome</keyword>
<dbReference type="EMBL" id="JARTLI010000002">
    <property type="protein sequence ID" value="MED5050410.1"/>
    <property type="molecule type" value="Genomic_DNA"/>
</dbReference>
<dbReference type="AlphaFoldDB" id="A0ABD5IRH5"/>
<evidence type="ECO:0000313" key="3">
    <source>
        <dbReference type="Proteomes" id="UP001213979"/>
    </source>
</evidence>
<proteinExistence type="predicted"/>
<accession>A0ABD5IRH5</accession>
<dbReference type="Proteomes" id="UP001213979">
    <property type="component" value="Unassembled WGS sequence"/>
</dbReference>
<dbReference type="EMBL" id="JAQOTG010000002">
    <property type="protein sequence ID" value="MDE8563035.1"/>
    <property type="molecule type" value="Genomic_DNA"/>
</dbReference>
<gene>
    <name evidence="2" type="ORF">P9850_00820</name>
    <name evidence="1" type="ORF">PNH38_03945</name>
</gene>
<dbReference type="RefSeq" id="WP_328216484.1">
    <property type="nucleotide sequence ID" value="NZ_JARTLI010000002.1"/>
</dbReference>
<dbReference type="Proteomes" id="UP001339962">
    <property type="component" value="Unassembled WGS sequence"/>
</dbReference>
<evidence type="ECO:0000313" key="1">
    <source>
        <dbReference type="EMBL" id="MDE8563035.1"/>
    </source>
</evidence>
<reference evidence="1 3" key="1">
    <citation type="submission" date="2023-01" db="EMBL/GenBank/DDBJ databases">
        <title>Genome-based reclassification of Anoxybacillus geothermalis as a later heterotypic synonym of Anoxybacillus rupiensis.</title>
        <authorList>
            <person name="Inan Bektas K."/>
            <person name="Canakci S."/>
            <person name="Belduz A.A."/>
            <person name="Guler H.H."/>
        </authorList>
    </citation>
    <scope>NUCLEOTIDE SEQUENCE [LARGE SCALE GENOMIC DNA]</scope>
    <source>
        <strain evidence="1 3">DSM 17127</strain>
    </source>
</reference>
<name>A0ABD5IRH5_9BACL</name>
<comment type="caution">
    <text evidence="2">The sequence shown here is derived from an EMBL/GenBank/DDBJ whole genome shotgun (WGS) entry which is preliminary data.</text>
</comment>
<reference evidence="2 4" key="2">
    <citation type="submission" date="2023-03" db="EMBL/GenBank/DDBJ databases">
        <title>Bacillus Genome Sequencing.</title>
        <authorList>
            <person name="Dunlap C."/>
        </authorList>
    </citation>
    <scope>NUCLEOTIDE SEQUENCE [LARGE SCALE GENOMIC DNA]</scope>
    <source>
        <strain evidence="2 4">NRS-38</strain>
    </source>
</reference>
<organism evidence="2 4">
    <name type="scientific">Anoxybacteroides rupiense</name>
    <dbReference type="NCBI Taxonomy" id="311460"/>
    <lineage>
        <taxon>Bacteria</taxon>
        <taxon>Bacillati</taxon>
        <taxon>Bacillota</taxon>
        <taxon>Bacilli</taxon>
        <taxon>Bacillales</taxon>
        <taxon>Anoxybacillaceae</taxon>
        <taxon>Anoxybacteroides</taxon>
    </lineage>
</organism>
<evidence type="ECO:0000313" key="4">
    <source>
        <dbReference type="Proteomes" id="UP001339962"/>
    </source>
</evidence>